<evidence type="ECO:0000313" key="8">
    <source>
        <dbReference type="EMBL" id="MEO1754640.1"/>
    </source>
</evidence>
<dbReference type="EC" id="1.1.99.1" evidence="8"/>
<name>A0A9Q6WL36_9BURK</name>
<feature type="compositionally biased region" description="Polar residues" evidence="6">
    <location>
        <begin position="562"/>
        <end position="574"/>
    </location>
</feature>
<sequence>MQGGHAKETRVSTTARKLEGEFDYIVIGAGTAGCVLANRLTEDPDVTVLLLEAGGKDDYHWIHVPVGYLYCIGNPRTDWLYKTQAEPGLNGRALSYPRGRVLGGCSSINGMIYMRGQREDYDEWARVTGDSSWSWDAVLPVFKRSEDHHGGANEFHGAGGQWRVEKQRLKWKILEKFSEAAQETGIPATDDFNRGDNTGVGYFDVNQKRGIRWNASKAFLRPAMQRPNLTVITGAHTQRVVFEGKRCAGVEYRGGDVEYIAKARIEVILSSGAVNSPQLLELSGIGNGARLQNLGIEVVNDLRGVGENLQDHLQLRMAYKVHGVRTLNTASAHWWGKMMIGLQYLLMQSGPMSMSPSQLGAFAKSDVNDISLTRSDLEYHVQPLSLDKFGDPLHRFNAFTASVCHLRPTSRGSVHIESRDPHVAPLIAPNYLSTDYDRHVAANALRLTRRIAAAPALKPYRPEEILPGIQFQTEEELQIAAGQVGTTIFHPVGTCRMGTSNDPGAVVDSRLRVIGVEGLRVVDASVMPTITSGNTNSPTLMIAERASDMIRADRRARRDSQTIETHTASPMSVA</sequence>
<comment type="similarity">
    <text evidence="2">Belongs to the GMC oxidoreductase family.</text>
</comment>
<dbReference type="GO" id="GO:0050660">
    <property type="term" value="F:flavin adenine dinucleotide binding"/>
    <property type="evidence" value="ECO:0007669"/>
    <property type="project" value="InterPro"/>
</dbReference>
<feature type="domain" description="Glucose-methanol-choline oxidoreductase N-terminal" evidence="7">
    <location>
        <begin position="272"/>
        <end position="286"/>
    </location>
</feature>
<evidence type="ECO:0000256" key="5">
    <source>
        <dbReference type="PIRSR" id="PIRSR000137-2"/>
    </source>
</evidence>
<evidence type="ECO:0000256" key="4">
    <source>
        <dbReference type="ARBA" id="ARBA00022827"/>
    </source>
</evidence>
<dbReference type="EMBL" id="CP015958">
    <property type="protein sequence ID" value="QLB62537.1"/>
    <property type="molecule type" value="Genomic_DNA"/>
</dbReference>
<feature type="binding site" evidence="5">
    <location>
        <position position="101"/>
    </location>
    <ligand>
        <name>FAD</name>
        <dbReference type="ChEBI" id="CHEBI:57692"/>
    </ligand>
</feature>
<comment type="cofactor">
    <cofactor evidence="1 5">
        <name>FAD</name>
        <dbReference type="ChEBI" id="CHEBI:57692"/>
    </cofactor>
</comment>
<keyword evidence="8" id="KW-0560">Oxidoreductase</keyword>
<dbReference type="GO" id="GO:0008812">
    <property type="term" value="F:choline dehydrogenase activity"/>
    <property type="evidence" value="ECO:0007669"/>
    <property type="project" value="UniProtKB-EC"/>
</dbReference>
<dbReference type="Pfam" id="PF00732">
    <property type="entry name" value="GMC_oxred_N"/>
    <property type="match status" value="1"/>
</dbReference>
<dbReference type="PROSITE" id="PS00624">
    <property type="entry name" value="GMC_OXRED_2"/>
    <property type="match status" value="1"/>
</dbReference>
<dbReference type="InterPro" id="IPR036188">
    <property type="entry name" value="FAD/NAD-bd_sf"/>
</dbReference>
<dbReference type="InterPro" id="IPR007867">
    <property type="entry name" value="GMC_OxRtase_C"/>
</dbReference>
<evidence type="ECO:0000313" key="10">
    <source>
        <dbReference type="Proteomes" id="UP000509548"/>
    </source>
</evidence>
<dbReference type="InterPro" id="IPR012132">
    <property type="entry name" value="GMC_OxRdtase"/>
</dbReference>
<dbReference type="PROSITE" id="PS51257">
    <property type="entry name" value="PROKAR_LIPOPROTEIN"/>
    <property type="match status" value="1"/>
</dbReference>
<dbReference type="Proteomes" id="UP001462961">
    <property type="component" value="Unassembled WGS sequence"/>
</dbReference>
<accession>A0A9Q6WL36</accession>
<reference evidence="8 11" key="3">
    <citation type="submission" date="2024-01" db="EMBL/GenBank/DDBJ databases">
        <title>The diversity of rhizobia nodulating Mimosa spp. in eleven states of Brazil covering several biomes is determined by host plant, location, and edaphic factors.</title>
        <authorList>
            <person name="Rouws L."/>
            <person name="Barauna A."/>
            <person name="Beukes C."/>
            <person name="De Faria S.M."/>
            <person name="Gross E."/>
            <person name="Dos Reis Junior F.B."/>
            <person name="Simon M."/>
            <person name="Maluk M."/>
            <person name="Odee D.W."/>
            <person name="Kenicer G."/>
            <person name="Young J.P.W."/>
            <person name="Reis V.M."/>
            <person name="Zilli J."/>
            <person name="James E.K."/>
        </authorList>
    </citation>
    <scope>NUCLEOTIDE SEQUENCE [LARGE SCALE GENOMIC DNA]</scope>
    <source>
        <strain evidence="8 11">JHI1651</strain>
    </source>
</reference>
<dbReference type="RefSeq" id="WP_176956781.1">
    <property type="nucleotide sequence ID" value="NZ_CP015958.1"/>
</dbReference>
<reference evidence="9" key="2">
    <citation type="submission" date="2016-06" db="EMBL/GenBank/DDBJ databases">
        <authorList>
            <person name="Huang P."/>
            <person name="Jiang X."/>
            <person name="Liu X."/>
        </authorList>
    </citation>
    <scope>NUCLEOTIDE SEQUENCE</scope>
    <source>
        <strain evidence="9">852011</strain>
    </source>
</reference>
<dbReference type="PANTHER" id="PTHR11552">
    <property type="entry name" value="GLUCOSE-METHANOL-CHOLINE GMC OXIDOREDUCTASE"/>
    <property type="match status" value="1"/>
</dbReference>
<organism evidence="9 10">
    <name type="scientific">Paraburkholderia caribensis</name>
    <dbReference type="NCBI Taxonomy" id="75105"/>
    <lineage>
        <taxon>Bacteria</taxon>
        <taxon>Pseudomonadati</taxon>
        <taxon>Pseudomonadota</taxon>
        <taxon>Betaproteobacteria</taxon>
        <taxon>Burkholderiales</taxon>
        <taxon>Burkholderiaceae</taxon>
        <taxon>Paraburkholderia</taxon>
    </lineage>
</organism>
<keyword evidence="11" id="KW-1185">Reference proteome</keyword>
<evidence type="ECO:0000256" key="6">
    <source>
        <dbReference type="SAM" id="MobiDB-lite"/>
    </source>
</evidence>
<dbReference type="Proteomes" id="UP000509548">
    <property type="component" value="Chromosome 1"/>
</dbReference>
<keyword evidence="3" id="KW-0285">Flavoprotein</keyword>
<proteinExistence type="inferred from homology"/>
<feature type="region of interest" description="Disordered" evidence="6">
    <location>
        <begin position="553"/>
        <end position="574"/>
    </location>
</feature>
<evidence type="ECO:0000256" key="2">
    <source>
        <dbReference type="ARBA" id="ARBA00010790"/>
    </source>
</evidence>
<dbReference type="PIRSF" id="PIRSF000137">
    <property type="entry name" value="Alcohol_oxidase"/>
    <property type="match status" value="1"/>
</dbReference>
<evidence type="ECO:0000313" key="11">
    <source>
        <dbReference type="Proteomes" id="UP001462961"/>
    </source>
</evidence>
<gene>
    <name evidence="9" type="ORF">A9O66_09180</name>
    <name evidence="8" type="ORF">VOI32_11960</name>
</gene>
<dbReference type="PANTHER" id="PTHR11552:SF147">
    <property type="entry name" value="CHOLINE DEHYDROGENASE, MITOCHONDRIAL"/>
    <property type="match status" value="1"/>
</dbReference>
<dbReference type="InterPro" id="IPR000172">
    <property type="entry name" value="GMC_OxRdtase_N"/>
</dbReference>
<dbReference type="AlphaFoldDB" id="A0A9Q6WL36"/>
<dbReference type="Gene3D" id="3.30.560.10">
    <property type="entry name" value="Glucose Oxidase, domain 3"/>
    <property type="match status" value="1"/>
</dbReference>
<dbReference type="NCBIfam" id="NF002550">
    <property type="entry name" value="PRK02106.1"/>
    <property type="match status" value="1"/>
</dbReference>
<dbReference type="SUPFAM" id="SSF54373">
    <property type="entry name" value="FAD-linked reductases, C-terminal domain"/>
    <property type="match status" value="1"/>
</dbReference>
<reference evidence="9 10" key="1">
    <citation type="journal article" date="2014" name="Genome Announc.">
        <title>Draft Genome Sequence of the Haloacid-Degrading Burkholderia caribensis Strain MBA4.</title>
        <authorList>
            <person name="Pan Y."/>
            <person name="Kong K.F."/>
            <person name="Tsang J.S."/>
        </authorList>
    </citation>
    <scope>NUCLEOTIDE SEQUENCE [LARGE SCALE GENOMIC DNA]</scope>
    <source>
        <strain evidence="9 10">852011</strain>
    </source>
</reference>
<dbReference type="EMBL" id="JAYLVJ010000012">
    <property type="protein sequence ID" value="MEO1754640.1"/>
    <property type="molecule type" value="Genomic_DNA"/>
</dbReference>
<evidence type="ECO:0000259" key="7">
    <source>
        <dbReference type="PROSITE" id="PS00624"/>
    </source>
</evidence>
<protein>
    <submittedName>
        <fullName evidence="9">Choline dehydrogenase</fullName>
        <ecNumber evidence="8">1.1.99.1</ecNumber>
    </submittedName>
</protein>
<dbReference type="Gene3D" id="3.50.50.60">
    <property type="entry name" value="FAD/NAD(P)-binding domain"/>
    <property type="match status" value="1"/>
</dbReference>
<dbReference type="Pfam" id="PF05199">
    <property type="entry name" value="GMC_oxred_C"/>
    <property type="match status" value="1"/>
</dbReference>
<evidence type="ECO:0000313" key="9">
    <source>
        <dbReference type="EMBL" id="QLB62537.1"/>
    </source>
</evidence>
<evidence type="ECO:0000256" key="3">
    <source>
        <dbReference type="ARBA" id="ARBA00022630"/>
    </source>
</evidence>
<dbReference type="SUPFAM" id="SSF51905">
    <property type="entry name" value="FAD/NAD(P)-binding domain"/>
    <property type="match status" value="1"/>
</dbReference>
<keyword evidence="4 5" id="KW-0274">FAD</keyword>
<evidence type="ECO:0000256" key="1">
    <source>
        <dbReference type="ARBA" id="ARBA00001974"/>
    </source>
</evidence>